<feature type="domain" description="AAA+ ATPase" evidence="1">
    <location>
        <begin position="24"/>
        <end position="409"/>
    </location>
</feature>
<dbReference type="Gene3D" id="3.40.50.300">
    <property type="entry name" value="P-loop containing nucleotide triphosphate hydrolases"/>
    <property type="match status" value="2"/>
</dbReference>
<evidence type="ECO:0000313" key="2">
    <source>
        <dbReference type="EMBL" id="ELP33809.1"/>
    </source>
</evidence>
<gene>
    <name evidence="2" type="ORF">RBSWK_01945</name>
</gene>
<dbReference type="GO" id="GO:0005524">
    <property type="term" value="F:ATP binding"/>
    <property type="evidence" value="ECO:0007669"/>
    <property type="project" value="InterPro"/>
</dbReference>
<dbReference type="InterPro" id="IPR051396">
    <property type="entry name" value="Bact_Antivir_Def_Nuclease"/>
</dbReference>
<dbReference type="SMART" id="SM00382">
    <property type="entry name" value="AAA"/>
    <property type="match status" value="1"/>
</dbReference>
<dbReference type="SUPFAM" id="SSF52540">
    <property type="entry name" value="P-loop containing nucleoside triphosphate hydrolases"/>
    <property type="match status" value="1"/>
</dbReference>
<dbReference type="InterPro" id="IPR041685">
    <property type="entry name" value="AAA_GajA/Old/RecF-like"/>
</dbReference>
<dbReference type="InterPro" id="IPR003593">
    <property type="entry name" value="AAA+_ATPase"/>
</dbReference>
<dbReference type="Proteomes" id="UP000010959">
    <property type="component" value="Unassembled WGS sequence"/>
</dbReference>
<reference evidence="2 3" key="1">
    <citation type="journal article" date="2013" name="Mar. Genomics">
        <title>Expression of sulfatases in Rhodopirellula baltica and the diversity of sulfatases in the genus Rhodopirellula.</title>
        <authorList>
            <person name="Wegner C.E."/>
            <person name="Richter-Heitmann T."/>
            <person name="Klindworth A."/>
            <person name="Klockow C."/>
            <person name="Richter M."/>
            <person name="Achstetter T."/>
            <person name="Glockner F.O."/>
            <person name="Harder J."/>
        </authorList>
    </citation>
    <scope>NUCLEOTIDE SEQUENCE [LARGE SCALE GENOMIC DNA]</scope>
    <source>
        <strain evidence="2 3">SWK14</strain>
    </source>
</reference>
<evidence type="ECO:0000259" key="1">
    <source>
        <dbReference type="SMART" id="SM00382"/>
    </source>
</evidence>
<sequence>MRLDRVYIDGFKNLKDVNVDFDKDRLTTVLIGQNGAGKSNLIEAIVEVFRSVDLKEKAYVPKFVYDIDYRINGQSIRLSNKDGKPTIFAGESVESLKPLSRKAFDDDKANYFPDLVFGYYSGGSRRLESLFDRHQRKYYDAIKLNDDLDACREALVNRRLFYCRPIHGVFALLAFYAYPAPAVANLLEEKLGITQFDSVLTVFRKPWFAKGAKKNALNDALNLWGAKGPAGWCGRKFRDLALHPLALMDRPIDDYRDKGTDEPQFAAFFRNAGPLKELASQYEDDRDFFAAIEAMDISDLIRDVHLWVDRTNNDTGDVSFNDLSDGERQLLMVLGLIRVSRGRNALFLLDEPDTHLNPHWQLTYLDLVQEWTEVASDESDCHIILTSHNPLTIAALDREEVRVMTQREDGTITAQAPYTHPRGLGFTATLTEIFGLESTLDPATQEDIDTRNSLAAIDKRTKGQEEKLIEINDELNRRGFMFEDREPLYNDFLKSWHDVQYANRPPMTPEQLKTRREAMNDLIKKLIAKKAEGES</sequence>
<dbReference type="AlphaFoldDB" id="L7CHS3"/>
<dbReference type="RefSeq" id="WP_007337058.1">
    <property type="nucleotide sequence ID" value="NZ_AMWG01000043.1"/>
</dbReference>
<dbReference type="EMBL" id="AMWG01000043">
    <property type="protein sequence ID" value="ELP33809.1"/>
    <property type="molecule type" value="Genomic_DNA"/>
</dbReference>
<dbReference type="PATRIC" id="fig|993516.3.peg.2074"/>
<proteinExistence type="predicted"/>
<name>L7CHS3_RHOBT</name>
<dbReference type="InterPro" id="IPR027417">
    <property type="entry name" value="P-loop_NTPase"/>
</dbReference>
<dbReference type="PANTHER" id="PTHR43581">
    <property type="entry name" value="ATP/GTP PHOSPHATASE"/>
    <property type="match status" value="1"/>
</dbReference>
<organism evidence="2 3">
    <name type="scientific">Rhodopirellula baltica SWK14</name>
    <dbReference type="NCBI Taxonomy" id="993516"/>
    <lineage>
        <taxon>Bacteria</taxon>
        <taxon>Pseudomonadati</taxon>
        <taxon>Planctomycetota</taxon>
        <taxon>Planctomycetia</taxon>
        <taxon>Pirellulales</taxon>
        <taxon>Pirellulaceae</taxon>
        <taxon>Rhodopirellula</taxon>
    </lineage>
</organism>
<dbReference type="PANTHER" id="PTHR43581:SF4">
    <property type="entry name" value="ATP_GTP PHOSPHATASE"/>
    <property type="match status" value="1"/>
</dbReference>
<dbReference type="Pfam" id="PF13175">
    <property type="entry name" value="AAA_15"/>
    <property type="match status" value="1"/>
</dbReference>
<dbReference type="Pfam" id="PF13304">
    <property type="entry name" value="AAA_21"/>
    <property type="match status" value="1"/>
</dbReference>
<evidence type="ECO:0000313" key="3">
    <source>
        <dbReference type="Proteomes" id="UP000010959"/>
    </source>
</evidence>
<dbReference type="GO" id="GO:0016887">
    <property type="term" value="F:ATP hydrolysis activity"/>
    <property type="evidence" value="ECO:0007669"/>
    <property type="project" value="InterPro"/>
</dbReference>
<dbReference type="InterPro" id="IPR003959">
    <property type="entry name" value="ATPase_AAA_core"/>
</dbReference>
<comment type="caution">
    <text evidence="2">The sequence shown here is derived from an EMBL/GenBank/DDBJ whole genome shotgun (WGS) entry which is preliminary data.</text>
</comment>
<accession>L7CHS3</accession>
<protein>
    <submittedName>
        <fullName evidence="2">Protein containing RecF/RecN/SMC protein</fullName>
    </submittedName>
</protein>